<sequence>MNYDKLELFVSTSRIRKYLFACNNSKTRALELYKANILLSEAFYPILNNFEVLFRNAVNRELIKHFDDPKWIINEKDGFMSHPSLRKTDFYIKKSVISAEKRLNRKRRPLTPSAIMAEQEFGFWTSFFEAKPFGLLKASILNVFPFRPESTDRSAIRDILKEIREFRNRVYHNEPICFDDGHINLSDAINVRRNIYSLLRWIDYDLFKYVWYYDRLEKRINAVKRI</sequence>
<name>A0AAE3MAL9_9BACT</name>
<comment type="caution">
    <text evidence="1">The sequence shown here is derived from an EMBL/GenBank/DDBJ whole genome shotgun (WGS) entry which is preliminary data.</text>
</comment>
<dbReference type="Proteomes" id="UP001207408">
    <property type="component" value="Unassembled WGS sequence"/>
</dbReference>
<evidence type="ECO:0000313" key="1">
    <source>
        <dbReference type="EMBL" id="MCW3804336.1"/>
    </source>
</evidence>
<organism evidence="1 2">
    <name type="scientific">Plebeiibacterium marinum</name>
    <dbReference type="NCBI Taxonomy" id="2992111"/>
    <lineage>
        <taxon>Bacteria</taxon>
        <taxon>Pseudomonadati</taxon>
        <taxon>Bacteroidota</taxon>
        <taxon>Bacteroidia</taxon>
        <taxon>Marinilabiliales</taxon>
        <taxon>Marinilabiliaceae</taxon>
        <taxon>Plebeiibacterium</taxon>
    </lineage>
</organism>
<dbReference type="AlphaFoldDB" id="A0AAE3MAL9"/>
<proteinExistence type="predicted"/>
<reference evidence="1" key="1">
    <citation type="submission" date="2022-10" db="EMBL/GenBank/DDBJ databases">
        <authorList>
            <person name="Yu W.X."/>
        </authorList>
    </citation>
    <scope>NUCLEOTIDE SEQUENCE</scope>
    <source>
        <strain evidence="1">D04</strain>
    </source>
</reference>
<gene>
    <name evidence="1" type="ORF">OM074_01800</name>
</gene>
<accession>A0AAE3MAL9</accession>
<dbReference type="EMBL" id="JAPDPI010000002">
    <property type="protein sequence ID" value="MCW3804336.1"/>
    <property type="molecule type" value="Genomic_DNA"/>
</dbReference>
<evidence type="ECO:0000313" key="2">
    <source>
        <dbReference type="Proteomes" id="UP001207408"/>
    </source>
</evidence>
<keyword evidence="2" id="KW-1185">Reference proteome</keyword>
<dbReference type="RefSeq" id="WP_301197557.1">
    <property type="nucleotide sequence ID" value="NZ_JAPDPI010000002.1"/>
</dbReference>
<protein>
    <submittedName>
        <fullName evidence="1">Abi family protein</fullName>
    </submittedName>
</protein>